<protein>
    <recommendedName>
        <fullName evidence="1">Berberine/berberine-like domain-containing protein</fullName>
    </recommendedName>
</protein>
<organism evidence="2 3">
    <name type="scientific">Lepraria finkii</name>
    <dbReference type="NCBI Taxonomy" id="1340010"/>
    <lineage>
        <taxon>Eukaryota</taxon>
        <taxon>Fungi</taxon>
        <taxon>Dikarya</taxon>
        <taxon>Ascomycota</taxon>
        <taxon>Pezizomycotina</taxon>
        <taxon>Lecanoromycetes</taxon>
        <taxon>OSLEUM clade</taxon>
        <taxon>Lecanoromycetidae</taxon>
        <taxon>Lecanorales</taxon>
        <taxon>Lecanorineae</taxon>
        <taxon>Stereocaulaceae</taxon>
        <taxon>Lepraria</taxon>
    </lineage>
</organism>
<evidence type="ECO:0000313" key="2">
    <source>
        <dbReference type="EMBL" id="KAL2058707.1"/>
    </source>
</evidence>
<name>A0ABR4BLN3_9LECA</name>
<dbReference type="InterPro" id="IPR012951">
    <property type="entry name" value="BBE"/>
</dbReference>
<comment type="caution">
    <text evidence="2">The sequence shown here is derived from an EMBL/GenBank/DDBJ whole genome shotgun (WGS) entry which is preliminary data.</text>
</comment>
<dbReference type="Proteomes" id="UP001590951">
    <property type="component" value="Unassembled WGS sequence"/>
</dbReference>
<dbReference type="InterPro" id="IPR016169">
    <property type="entry name" value="FAD-bd_PCMH_sub2"/>
</dbReference>
<evidence type="ECO:0000259" key="1">
    <source>
        <dbReference type="Pfam" id="PF08031"/>
    </source>
</evidence>
<keyword evidence="3" id="KW-1185">Reference proteome</keyword>
<dbReference type="Gene3D" id="3.40.462.20">
    <property type="match status" value="1"/>
</dbReference>
<dbReference type="EMBL" id="JBHFEH010000002">
    <property type="protein sequence ID" value="KAL2058707.1"/>
    <property type="molecule type" value="Genomic_DNA"/>
</dbReference>
<dbReference type="Pfam" id="PF08031">
    <property type="entry name" value="BBE"/>
    <property type="match status" value="1"/>
</dbReference>
<reference evidence="2 3" key="1">
    <citation type="submission" date="2024-09" db="EMBL/GenBank/DDBJ databases">
        <title>Rethinking Asexuality: The Enigmatic Case of Functional Sexual Genes in Lepraria (Stereocaulaceae).</title>
        <authorList>
            <person name="Doellman M."/>
            <person name="Sun Y."/>
            <person name="Barcenas-Pena A."/>
            <person name="Lumbsch H.T."/>
            <person name="Grewe F."/>
        </authorList>
    </citation>
    <scope>NUCLEOTIDE SEQUENCE [LARGE SCALE GENOMIC DNA]</scope>
    <source>
        <strain evidence="2 3">Grewe 0041</strain>
    </source>
</reference>
<sequence length="55" mass="6194">MTNQLLPILEELTPNGGACVNEADFQQPDFQNVFYGANYPTLKAIKSKYDPLDIF</sequence>
<dbReference type="Gene3D" id="3.30.465.10">
    <property type="match status" value="1"/>
</dbReference>
<accession>A0ABR4BLN3</accession>
<proteinExistence type="predicted"/>
<evidence type="ECO:0000313" key="3">
    <source>
        <dbReference type="Proteomes" id="UP001590951"/>
    </source>
</evidence>
<gene>
    <name evidence="2" type="ORF">ABVK25_001437</name>
</gene>
<feature type="domain" description="Berberine/berberine-like" evidence="1">
    <location>
        <begin position="20"/>
        <end position="55"/>
    </location>
</feature>